<evidence type="ECO:0000313" key="1">
    <source>
        <dbReference type="EMBL" id="MDA3729945.1"/>
    </source>
</evidence>
<accession>A0AA42DJ95</accession>
<dbReference type="AlphaFoldDB" id="A0AA42DJ95"/>
<comment type="caution">
    <text evidence="1">The sequence shown here is derived from an EMBL/GenBank/DDBJ whole genome shotgun (WGS) entry which is preliminary data.</text>
</comment>
<dbReference type="EMBL" id="JAQIFT010000003">
    <property type="protein sequence ID" value="MDA3729945.1"/>
    <property type="molecule type" value="Genomic_DNA"/>
</dbReference>
<dbReference type="Proteomes" id="UP001169242">
    <property type="component" value="Unassembled WGS sequence"/>
</dbReference>
<evidence type="ECO:0000313" key="2">
    <source>
        <dbReference type="Proteomes" id="UP001169242"/>
    </source>
</evidence>
<organism evidence="1 2">
    <name type="scientific">Holtiella tumoricola</name>
    <dbReference type="NCBI Taxonomy" id="3018743"/>
    <lineage>
        <taxon>Bacteria</taxon>
        <taxon>Bacillati</taxon>
        <taxon>Bacillota</taxon>
        <taxon>Clostridia</taxon>
        <taxon>Lachnospirales</taxon>
        <taxon>Cellulosilyticaceae</taxon>
        <taxon>Holtiella</taxon>
    </lineage>
</organism>
<name>A0AA42DJ95_9FIRM</name>
<keyword evidence="2" id="KW-1185">Reference proteome</keyword>
<gene>
    <name evidence="1" type="ORF">PBV87_00260</name>
</gene>
<proteinExistence type="predicted"/>
<protein>
    <submittedName>
        <fullName evidence="1">Uncharacterized protein</fullName>
    </submittedName>
</protein>
<dbReference type="RefSeq" id="WP_271010711.1">
    <property type="nucleotide sequence ID" value="NZ_JAQIFT010000003.1"/>
</dbReference>
<reference evidence="1" key="1">
    <citation type="journal article" date="2023" name="Int. J. Syst. Evol. Microbiol.">
        <title>&lt;i&gt;Holtiella tumoricola&lt;/i&gt; gen. nov. sp. nov., isolated from a human clinical sample.</title>
        <authorList>
            <person name="Allen-Vercoe E."/>
            <person name="Daigneault M.C."/>
            <person name="Vancuren S.J."/>
            <person name="Cochrane K."/>
            <person name="O'Neal L.L."/>
            <person name="Sankaranarayanan K."/>
            <person name="Lawson P.A."/>
        </authorList>
    </citation>
    <scope>NUCLEOTIDE SEQUENCE</scope>
    <source>
        <strain evidence="1">CC70A</strain>
    </source>
</reference>
<sequence>MIDTAQYPVQVRANARLVDAGRKKVEKCPAAQQTEICVVLVADYEWQLEGIGEKVIPEKYQEEVKKELGLIE</sequence>